<comment type="caution">
    <text evidence="4">The sequence shown here is derived from an EMBL/GenBank/DDBJ whole genome shotgun (WGS) entry which is preliminary data.</text>
</comment>
<comment type="catalytic activity">
    <reaction evidence="1">
        <text>ATP + protein L-histidine = ADP + protein N-phospho-L-histidine.</text>
        <dbReference type="EC" id="2.7.13.3"/>
    </reaction>
</comment>
<feature type="domain" description="Signal transduction histidine kinase dimerisation/phosphoacceptor" evidence="3">
    <location>
        <begin position="17"/>
        <end position="81"/>
    </location>
</feature>
<evidence type="ECO:0000256" key="1">
    <source>
        <dbReference type="ARBA" id="ARBA00000085"/>
    </source>
</evidence>
<dbReference type="Pfam" id="PF00512">
    <property type="entry name" value="HisKA"/>
    <property type="match status" value="1"/>
</dbReference>
<accession>A0A1Y1RZV9</accession>
<dbReference type="EC" id="2.7.13.3" evidence="2"/>
<dbReference type="InterPro" id="IPR036097">
    <property type="entry name" value="HisK_dim/P_sf"/>
</dbReference>
<gene>
    <name evidence="4" type="ORF">B4O97_07080</name>
</gene>
<evidence type="ECO:0000313" key="4">
    <source>
        <dbReference type="EMBL" id="ORC36345.1"/>
    </source>
</evidence>
<keyword evidence="5" id="KW-1185">Reference proteome</keyword>
<organism evidence="4 5">
    <name type="scientific">Marispirochaeta aestuarii</name>
    <dbReference type="NCBI Taxonomy" id="1963862"/>
    <lineage>
        <taxon>Bacteria</taxon>
        <taxon>Pseudomonadati</taxon>
        <taxon>Spirochaetota</taxon>
        <taxon>Spirochaetia</taxon>
        <taxon>Spirochaetales</taxon>
        <taxon>Spirochaetaceae</taxon>
        <taxon>Marispirochaeta</taxon>
    </lineage>
</organism>
<protein>
    <recommendedName>
        <fullName evidence="2">histidine kinase</fullName>
        <ecNumber evidence="2">2.7.13.3</ecNumber>
    </recommendedName>
</protein>
<dbReference type="Gene3D" id="1.10.287.130">
    <property type="match status" value="1"/>
</dbReference>
<dbReference type="Proteomes" id="UP000192343">
    <property type="component" value="Unassembled WGS sequence"/>
</dbReference>
<reference evidence="4 5" key="1">
    <citation type="submission" date="2017-03" db="EMBL/GenBank/DDBJ databases">
        <title>Draft Genome sequence of Marispirochaeta sp. strain JC444.</title>
        <authorList>
            <person name="Shivani Y."/>
            <person name="Subhash Y."/>
            <person name="Sasikala C."/>
            <person name="Ramana C."/>
        </authorList>
    </citation>
    <scope>NUCLEOTIDE SEQUENCE [LARGE SCALE GENOMIC DNA]</scope>
    <source>
        <strain evidence="4 5">JC444</strain>
    </source>
</reference>
<dbReference type="GO" id="GO:0000155">
    <property type="term" value="F:phosphorelay sensor kinase activity"/>
    <property type="evidence" value="ECO:0007669"/>
    <property type="project" value="InterPro"/>
</dbReference>
<dbReference type="RefSeq" id="WP_083049532.1">
    <property type="nucleotide sequence ID" value="NZ_MWQY01000006.1"/>
</dbReference>
<evidence type="ECO:0000256" key="2">
    <source>
        <dbReference type="ARBA" id="ARBA00012438"/>
    </source>
</evidence>
<dbReference type="EMBL" id="MWQY01000006">
    <property type="protein sequence ID" value="ORC36345.1"/>
    <property type="molecule type" value="Genomic_DNA"/>
</dbReference>
<dbReference type="SUPFAM" id="SSF47384">
    <property type="entry name" value="Homodimeric domain of signal transducing histidine kinase"/>
    <property type="match status" value="1"/>
</dbReference>
<sequence length="215" mass="22880">MSTISETRNDGIPGSGSLLSVLAHDLNNVLGGVTGALSLIEFEKEDSPDLHNPAYDSYLDILEKSSLRASGIVQQLLVLTRQPTDRSEIIPLAESLERLAASLQAASGTGPAISMEAVPGEARIRGNSIRFEKLILRILLTGHPGRQPDGGEILLSVYPGNGPSGKPGWRLKILGIECGIGLVRELAAWYGPDLDFLSSSVREVDLGFPADVESI</sequence>
<dbReference type="CDD" id="cd00082">
    <property type="entry name" value="HisKA"/>
    <property type="match status" value="1"/>
</dbReference>
<name>A0A1Y1RZV9_9SPIO</name>
<dbReference type="STRING" id="1963862.B4O97_07080"/>
<dbReference type="InterPro" id="IPR003661">
    <property type="entry name" value="HisK_dim/P_dom"/>
</dbReference>
<proteinExistence type="predicted"/>
<evidence type="ECO:0000259" key="3">
    <source>
        <dbReference type="Pfam" id="PF00512"/>
    </source>
</evidence>
<dbReference type="AlphaFoldDB" id="A0A1Y1RZV9"/>
<evidence type="ECO:0000313" key="5">
    <source>
        <dbReference type="Proteomes" id="UP000192343"/>
    </source>
</evidence>